<evidence type="ECO:0000259" key="2">
    <source>
        <dbReference type="Pfam" id="PF04851"/>
    </source>
</evidence>
<dbReference type="GO" id="GO:0003677">
    <property type="term" value="F:DNA binding"/>
    <property type="evidence" value="ECO:0007669"/>
    <property type="project" value="InterPro"/>
</dbReference>
<dbReference type="OrthoDB" id="5165890at2"/>
<evidence type="ECO:0000313" key="3">
    <source>
        <dbReference type="EMBL" id="SFQ35082.1"/>
    </source>
</evidence>
<feature type="domain" description="Helicase/UvrB N-terminal" evidence="2">
    <location>
        <begin position="3"/>
        <end position="156"/>
    </location>
</feature>
<dbReference type="GO" id="GO:0005829">
    <property type="term" value="C:cytosol"/>
    <property type="evidence" value="ECO:0007669"/>
    <property type="project" value="TreeGrafter"/>
</dbReference>
<dbReference type="Gene3D" id="3.40.50.300">
    <property type="entry name" value="P-loop containing nucleotide triphosphate hydrolases"/>
    <property type="match status" value="2"/>
</dbReference>
<keyword evidence="3" id="KW-0378">Hydrolase</keyword>
<dbReference type="GO" id="GO:0016787">
    <property type="term" value="F:hydrolase activity"/>
    <property type="evidence" value="ECO:0007669"/>
    <property type="project" value="InterPro"/>
</dbReference>
<dbReference type="STRING" id="1121869.SAMN03084138_04825"/>
<keyword evidence="3" id="KW-0067">ATP-binding</keyword>
<dbReference type="GO" id="GO:0005524">
    <property type="term" value="F:ATP binding"/>
    <property type="evidence" value="ECO:0007669"/>
    <property type="project" value="InterPro"/>
</dbReference>
<dbReference type="PANTHER" id="PTHR47396:SF1">
    <property type="entry name" value="ATP-DEPENDENT HELICASE IRC3-RELATED"/>
    <property type="match status" value="1"/>
</dbReference>
<keyword evidence="3" id="KW-0547">Nucleotide-binding</keyword>
<dbReference type="Pfam" id="PF04851">
    <property type="entry name" value="ResIII"/>
    <property type="match status" value="1"/>
</dbReference>
<dbReference type="EMBL" id="FOWR01000074">
    <property type="protein sequence ID" value="SFQ35082.1"/>
    <property type="molecule type" value="Genomic_DNA"/>
</dbReference>
<reference evidence="3 4" key="1">
    <citation type="submission" date="2016-10" db="EMBL/GenBank/DDBJ databases">
        <authorList>
            <person name="de Groot N.N."/>
        </authorList>
    </citation>
    <scope>NUCLEOTIDE SEQUENCE [LARGE SCALE GENOMIC DNA]</scope>
    <source>
        <strain evidence="3 4">DSM 15893</strain>
    </source>
</reference>
<gene>
    <name evidence="3" type="ORF">SAMN03084138_04825</name>
</gene>
<keyword evidence="3" id="KW-0347">Helicase</keyword>
<dbReference type="AlphaFoldDB" id="A0A1I5XT04"/>
<dbReference type="Proteomes" id="UP000182692">
    <property type="component" value="Unassembled WGS sequence"/>
</dbReference>
<name>A0A1I5XT04_9GAMM</name>
<dbReference type="InterPro" id="IPR027417">
    <property type="entry name" value="P-loop_NTPase"/>
</dbReference>
<organism evidence="3 4">
    <name type="scientific">Enterovibrio norvegicus DSM 15893</name>
    <dbReference type="NCBI Taxonomy" id="1121869"/>
    <lineage>
        <taxon>Bacteria</taxon>
        <taxon>Pseudomonadati</taxon>
        <taxon>Pseudomonadota</taxon>
        <taxon>Gammaproteobacteria</taxon>
        <taxon>Vibrionales</taxon>
        <taxon>Vibrionaceae</taxon>
        <taxon>Enterovibrio</taxon>
    </lineage>
</organism>
<feature type="domain" description="Helicase C-terminal" evidence="1">
    <location>
        <begin position="251"/>
        <end position="354"/>
    </location>
</feature>
<evidence type="ECO:0000259" key="1">
    <source>
        <dbReference type="Pfam" id="PF00271"/>
    </source>
</evidence>
<dbReference type="GO" id="GO:0004386">
    <property type="term" value="F:helicase activity"/>
    <property type="evidence" value="ECO:0007669"/>
    <property type="project" value="UniProtKB-KW"/>
</dbReference>
<dbReference type="InterPro" id="IPR050742">
    <property type="entry name" value="Helicase_Restrict-Modif_Enz"/>
</dbReference>
<dbReference type="PANTHER" id="PTHR47396">
    <property type="entry name" value="TYPE I RESTRICTION ENZYME ECOKI R PROTEIN"/>
    <property type="match status" value="1"/>
</dbReference>
<dbReference type="Pfam" id="PF00271">
    <property type="entry name" value="Helicase_C"/>
    <property type="match status" value="1"/>
</dbReference>
<dbReference type="RefSeq" id="WP_074928902.1">
    <property type="nucleotide sequence ID" value="NZ_FOWR01000074.1"/>
</dbReference>
<dbReference type="GeneID" id="35869534"/>
<protein>
    <submittedName>
        <fullName evidence="3">Superfamily II DNA or RNA helicase</fullName>
    </submittedName>
</protein>
<sequence length="462" mass="52401">MTTLRAWQEDCAYLALNQYLDGEKHFLCLATPGAGKSIMAAEVASRLLDENLIDFVLCFSPSREVASGLKKTFQFSLKNRFDGYFGSLGDSLTYQAMINLDENFWLLLKHSRVLVVFDEIHHCAGMALSDANRWGEAILENIQAQATYTLALTGTPWRTDSLPISLGHYLDADNGIICDYSYGLRQAITDRVCRFPKVVLIDNDKIELTSESQTETFNSLESYLSKGKGTYLSFIHDENCICYLLKLAMAKLEELRKSKPNAGGLIVASSVSHALNIQRLLKEKFKKDARLVTYRHDNSSEIIDSFRRSSDEWIISIGMISEGTDIPRLQVCCHLSSVKTEMYFRQVLGRIMRIENSNTEEAWMYTFAEPNLSMFAHRMDIEVPDYKITMTHTVDITVSNTPSIRTSRDADELGYVHVEWPDSSNREPSTNDSRNISSNTTLESSYFDVVGQFREKIITTFS</sequence>
<dbReference type="InterPro" id="IPR006935">
    <property type="entry name" value="Helicase/UvrB_N"/>
</dbReference>
<proteinExistence type="predicted"/>
<dbReference type="InterPro" id="IPR001650">
    <property type="entry name" value="Helicase_C-like"/>
</dbReference>
<dbReference type="SUPFAM" id="SSF52540">
    <property type="entry name" value="P-loop containing nucleoside triphosphate hydrolases"/>
    <property type="match status" value="2"/>
</dbReference>
<accession>A0A1I5XT04</accession>
<evidence type="ECO:0000313" key="4">
    <source>
        <dbReference type="Proteomes" id="UP000182692"/>
    </source>
</evidence>